<evidence type="ECO:0000256" key="16">
    <source>
        <dbReference type="RuleBase" id="RU368121"/>
    </source>
</evidence>
<protein>
    <recommendedName>
        <fullName evidence="16">Beta-1,4-N-acetylgalactosaminyltransferase</fullName>
        <ecNumber evidence="16">2.4.1.-</ecNumber>
    </recommendedName>
    <alternativeName>
        <fullName evidence="16">Beta-4-GalNAcT</fullName>
    </alternativeName>
</protein>
<accession>A0A3R7MXU4</accession>
<dbReference type="SUPFAM" id="SSF53448">
    <property type="entry name" value="Nucleotide-diphospho-sugar transferases"/>
    <property type="match status" value="1"/>
</dbReference>
<feature type="transmembrane region" description="Helical" evidence="16">
    <location>
        <begin position="65"/>
        <end position="84"/>
    </location>
</feature>
<evidence type="ECO:0000256" key="7">
    <source>
        <dbReference type="ARBA" id="ARBA00022692"/>
    </source>
</evidence>
<keyword evidence="10 16" id="KW-1133">Transmembrane helix</keyword>
<keyword evidence="6 16" id="KW-0808">Transferase</keyword>
<comment type="subcellular location">
    <subcellularLocation>
        <location evidence="2">Golgi apparatus membrane</location>
        <topology evidence="2">Single-pass type II membrane protein</topology>
    </subcellularLocation>
    <subcellularLocation>
        <location evidence="16">Membrane</location>
        <topology evidence="16">Single-pass type II membrane protein</topology>
    </subcellularLocation>
</comment>
<dbReference type="GO" id="GO:0030166">
    <property type="term" value="P:proteoglycan biosynthetic process"/>
    <property type="evidence" value="ECO:0007669"/>
    <property type="project" value="TreeGrafter"/>
</dbReference>
<dbReference type="PRINTS" id="PR02050">
    <property type="entry name" value="B14GALTRFASE"/>
</dbReference>
<keyword evidence="20" id="KW-1185">Reference proteome</keyword>
<comment type="cofactor">
    <cofactor evidence="1 16">
        <name>Mn(2+)</name>
        <dbReference type="ChEBI" id="CHEBI:29035"/>
    </cofactor>
</comment>
<sequence length="390" mass="45569">MTLYSQDDANLRKCMRHGSSVLRSGHSQCPMDKAKGSHHIKKQSVLWEMALALSTRLRLRRSSPLLWGLGFCLICFFFIALPSFNSGQQRCDCHGNHNVPREVEHLPSVPDAYRSNPSDKHNMAILIPFRDRFEELMEFVPHLHNFLKLQRKNHHIYVINQVDNLRFNRASLLNIGFKESMDTCDYIAMHDVDLLPMNSALTYEFPEEGPYHVAAPHLHPRYHYPTFIGGILLVNREHFRLVDGLSNKYWGWGLEDDEFYARLKEAKLTVRRPGNLTTGTKDTFRHIHDRRVRRRDMIKCYNQQEVTRRRDRQTGLSTIRYHIQSRKEMTIEGAPLTILNVILECDRNVTPWCDCTENVGNTKPLQHKSENRDDVIVPKLDRKKHISHDG</sequence>
<gene>
    <name evidence="19" type="ORF">C7M84_009334</name>
</gene>
<feature type="domain" description="Galactosyltransferase C-terminal" evidence="17">
    <location>
        <begin position="210"/>
        <end position="286"/>
    </location>
</feature>
<evidence type="ECO:0000256" key="1">
    <source>
        <dbReference type="ARBA" id="ARBA00001936"/>
    </source>
</evidence>
<evidence type="ECO:0000259" key="17">
    <source>
        <dbReference type="Pfam" id="PF02709"/>
    </source>
</evidence>
<evidence type="ECO:0000256" key="5">
    <source>
        <dbReference type="ARBA" id="ARBA00022676"/>
    </source>
</evidence>
<keyword evidence="5 16" id="KW-0328">Glycosyltransferase</keyword>
<dbReference type="Gene3D" id="3.90.550.10">
    <property type="entry name" value="Spore Coat Polysaccharide Biosynthesis Protein SpsA, Chain A"/>
    <property type="match status" value="1"/>
</dbReference>
<dbReference type="OrthoDB" id="6020664at2759"/>
<organism evidence="19 20">
    <name type="scientific">Penaeus vannamei</name>
    <name type="common">Whiteleg shrimp</name>
    <name type="synonym">Litopenaeus vannamei</name>
    <dbReference type="NCBI Taxonomy" id="6689"/>
    <lineage>
        <taxon>Eukaryota</taxon>
        <taxon>Metazoa</taxon>
        <taxon>Ecdysozoa</taxon>
        <taxon>Arthropoda</taxon>
        <taxon>Crustacea</taxon>
        <taxon>Multicrustacea</taxon>
        <taxon>Malacostraca</taxon>
        <taxon>Eumalacostraca</taxon>
        <taxon>Eucarida</taxon>
        <taxon>Decapoda</taxon>
        <taxon>Dendrobranchiata</taxon>
        <taxon>Penaeoidea</taxon>
        <taxon>Penaeidae</taxon>
        <taxon>Penaeus</taxon>
    </lineage>
</organism>
<dbReference type="Pfam" id="PF13733">
    <property type="entry name" value="Glyco_transf_7N"/>
    <property type="match status" value="1"/>
</dbReference>
<dbReference type="AlphaFoldDB" id="A0A3R7MXU4"/>
<proteinExistence type="inferred from homology"/>
<dbReference type="GO" id="GO:0046872">
    <property type="term" value="F:metal ion binding"/>
    <property type="evidence" value="ECO:0007669"/>
    <property type="project" value="UniProtKB-UniRule"/>
</dbReference>
<keyword evidence="14 16" id="KW-0464">Manganese</keyword>
<dbReference type="GO" id="GO:0046525">
    <property type="term" value="F:xylosylprotein 4-beta-galactosyltransferase activity"/>
    <property type="evidence" value="ECO:0007669"/>
    <property type="project" value="UniProtKB-EC"/>
</dbReference>
<comment type="function">
    <text evidence="16">Catalyzes the transfer of galactose onto proteins or lipids.</text>
</comment>
<dbReference type="PANTHER" id="PTHR19300:SF30">
    <property type="entry name" value="BETA-1,4-GALACTOSYLTRANSFERASE 7"/>
    <property type="match status" value="1"/>
</dbReference>
<reference evidence="19 20" key="1">
    <citation type="submission" date="2018-04" db="EMBL/GenBank/DDBJ databases">
        <authorList>
            <person name="Zhang X."/>
            <person name="Yuan J."/>
            <person name="Li F."/>
            <person name="Xiang J."/>
        </authorList>
    </citation>
    <scope>NUCLEOTIDE SEQUENCE [LARGE SCALE GENOMIC DNA]</scope>
    <source>
        <tissue evidence="19">Muscle</tissue>
    </source>
</reference>
<evidence type="ECO:0000256" key="4">
    <source>
        <dbReference type="ARBA" id="ARBA00005735"/>
    </source>
</evidence>
<keyword evidence="11" id="KW-0333">Golgi apparatus</keyword>
<reference evidence="19 20" key="2">
    <citation type="submission" date="2019-01" db="EMBL/GenBank/DDBJ databases">
        <title>The decoding of complex shrimp genome reveals the adaptation for benthos swimmer, frequently molting mechanism and breeding impact on genome.</title>
        <authorList>
            <person name="Sun Y."/>
            <person name="Gao Y."/>
            <person name="Yu Y."/>
        </authorList>
    </citation>
    <scope>NUCLEOTIDE SEQUENCE [LARGE SCALE GENOMIC DNA]</scope>
    <source>
        <tissue evidence="19">Muscle</tissue>
    </source>
</reference>
<evidence type="ECO:0000256" key="3">
    <source>
        <dbReference type="ARBA" id="ARBA00004922"/>
    </source>
</evidence>
<evidence type="ECO:0000256" key="8">
    <source>
        <dbReference type="ARBA" id="ARBA00022723"/>
    </source>
</evidence>
<evidence type="ECO:0000256" key="12">
    <source>
        <dbReference type="ARBA" id="ARBA00023136"/>
    </source>
</evidence>
<keyword evidence="12 16" id="KW-0472">Membrane</keyword>
<dbReference type="GO" id="GO:0005975">
    <property type="term" value="P:carbohydrate metabolic process"/>
    <property type="evidence" value="ECO:0007669"/>
    <property type="project" value="InterPro"/>
</dbReference>
<dbReference type="InterPro" id="IPR029044">
    <property type="entry name" value="Nucleotide-diphossugar_trans"/>
</dbReference>
<dbReference type="InterPro" id="IPR003859">
    <property type="entry name" value="Galactosyl_T"/>
</dbReference>
<dbReference type="InterPro" id="IPR027995">
    <property type="entry name" value="Galactosyl_T_N"/>
</dbReference>
<comment type="caution">
    <text evidence="19">The sequence shown here is derived from an EMBL/GenBank/DDBJ whole genome shotgun (WGS) entry which is preliminary data.</text>
</comment>
<dbReference type="EC" id="2.4.1.-" evidence="16"/>
<keyword evidence="8 16" id="KW-0479">Metal-binding</keyword>
<dbReference type="Pfam" id="PF02709">
    <property type="entry name" value="Glyco_transf_7C"/>
    <property type="match status" value="1"/>
</dbReference>
<dbReference type="GO" id="GO:0000139">
    <property type="term" value="C:Golgi membrane"/>
    <property type="evidence" value="ECO:0007669"/>
    <property type="project" value="UniProtKB-SubCell"/>
</dbReference>
<comment type="similarity">
    <text evidence="4 16">Belongs to the glycosyltransferase 7 family.</text>
</comment>
<keyword evidence="7 16" id="KW-0812">Transmembrane</keyword>
<evidence type="ECO:0000313" key="20">
    <source>
        <dbReference type="Proteomes" id="UP000283509"/>
    </source>
</evidence>
<evidence type="ECO:0000256" key="14">
    <source>
        <dbReference type="ARBA" id="ARBA00023211"/>
    </source>
</evidence>
<evidence type="ECO:0000256" key="2">
    <source>
        <dbReference type="ARBA" id="ARBA00004323"/>
    </source>
</evidence>
<dbReference type="InterPro" id="IPR027791">
    <property type="entry name" value="Galactosyl_T_C"/>
</dbReference>
<dbReference type="STRING" id="6689.A0A3R7MXU4"/>
<evidence type="ECO:0000256" key="10">
    <source>
        <dbReference type="ARBA" id="ARBA00022989"/>
    </source>
</evidence>
<evidence type="ECO:0000313" key="19">
    <source>
        <dbReference type="EMBL" id="ROT72262.1"/>
    </source>
</evidence>
<keyword evidence="9 16" id="KW-0735">Signal-anchor</keyword>
<evidence type="ECO:0000256" key="15">
    <source>
        <dbReference type="ARBA" id="ARBA00051458"/>
    </source>
</evidence>
<comment type="pathway">
    <text evidence="3 16">Protein modification; protein glycosylation.</text>
</comment>
<evidence type="ECO:0000256" key="6">
    <source>
        <dbReference type="ARBA" id="ARBA00022679"/>
    </source>
</evidence>
<comment type="catalytic activity">
    <reaction evidence="15">
        <text>3-O-(beta-D-xylosyl)-L-seryl-[protein] + UDP-alpha-D-galactose = 3-O-(beta-D-galactosyl-(1-&gt;4)-beta-D-xylosyl)-L-seryl-[protein] + UDP + H(+)</text>
        <dbReference type="Rhea" id="RHEA:15297"/>
        <dbReference type="Rhea" id="RHEA-COMP:12567"/>
        <dbReference type="Rhea" id="RHEA-COMP:12570"/>
        <dbReference type="ChEBI" id="CHEBI:15378"/>
        <dbReference type="ChEBI" id="CHEBI:58223"/>
        <dbReference type="ChEBI" id="CHEBI:66914"/>
        <dbReference type="ChEBI" id="CHEBI:132085"/>
        <dbReference type="ChEBI" id="CHEBI:132088"/>
        <dbReference type="EC" id="2.4.1.133"/>
    </reaction>
</comment>
<dbReference type="FunFam" id="3.90.550.10:FF:000062">
    <property type="entry name" value="beta-1,4-galactosyltransferase 7 isoform X1"/>
    <property type="match status" value="1"/>
</dbReference>
<evidence type="ECO:0000256" key="11">
    <source>
        <dbReference type="ARBA" id="ARBA00023034"/>
    </source>
</evidence>
<keyword evidence="13 16" id="KW-0325">Glycoprotein</keyword>
<feature type="domain" description="Galactosyltransferase N-terminal" evidence="18">
    <location>
        <begin position="118"/>
        <end position="204"/>
    </location>
</feature>
<dbReference type="PANTHER" id="PTHR19300">
    <property type="entry name" value="BETA-1,4-GALACTOSYLTRANSFERASE"/>
    <property type="match status" value="1"/>
</dbReference>
<dbReference type="UniPathway" id="UPA00378"/>
<name>A0A3R7MXU4_PENVA</name>
<dbReference type="Proteomes" id="UP000283509">
    <property type="component" value="Unassembled WGS sequence"/>
</dbReference>
<dbReference type="EMBL" id="QCYY01002184">
    <property type="protein sequence ID" value="ROT72262.1"/>
    <property type="molecule type" value="Genomic_DNA"/>
</dbReference>
<evidence type="ECO:0000256" key="9">
    <source>
        <dbReference type="ARBA" id="ARBA00022968"/>
    </source>
</evidence>
<evidence type="ECO:0000259" key="18">
    <source>
        <dbReference type="Pfam" id="PF13733"/>
    </source>
</evidence>
<dbReference type="CDD" id="cd00899">
    <property type="entry name" value="b4GalT"/>
    <property type="match status" value="1"/>
</dbReference>
<evidence type="ECO:0000256" key="13">
    <source>
        <dbReference type="ARBA" id="ARBA00023180"/>
    </source>
</evidence>